<evidence type="ECO:0000256" key="1">
    <source>
        <dbReference type="SAM" id="SignalP"/>
    </source>
</evidence>
<comment type="caution">
    <text evidence="3">The sequence shown here is derived from an EMBL/GenBank/DDBJ whole genome shotgun (WGS) entry which is preliminary data.</text>
</comment>
<dbReference type="RefSeq" id="WP_378015532.1">
    <property type="nucleotide sequence ID" value="NZ_JBHSKT010000001.1"/>
</dbReference>
<feature type="domain" description="Secretion system C-terminal sorting" evidence="2">
    <location>
        <begin position="470"/>
        <end position="545"/>
    </location>
</feature>
<feature type="chain" id="PRO_5046753069" evidence="1">
    <location>
        <begin position="31"/>
        <end position="546"/>
    </location>
</feature>
<protein>
    <submittedName>
        <fullName evidence="3">T9SS type A sorting domain-containing protein</fullName>
    </submittedName>
</protein>
<dbReference type="PANTHER" id="PTHR42754:SF1">
    <property type="entry name" value="LIPOPROTEIN"/>
    <property type="match status" value="1"/>
</dbReference>
<dbReference type="Proteomes" id="UP001596161">
    <property type="component" value="Unassembled WGS sequence"/>
</dbReference>
<reference evidence="4" key="1">
    <citation type="journal article" date="2019" name="Int. J. Syst. Evol. Microbiol.">
        <title>The Global Catalogue of Microorganisms (GCM) 10K type strain sequencing project: providing services to taxonomists for standard genome sequencing and annotation.</title>
        <authorList>
            <consortium name="The Broad Institute Genomics Platform"/>
            <consortium name="The Broad Institute Genome Sequencing Center for Infectious Disease"/>
            <person name="Wu L."/>
            <person name="Ma J."/>
        </authorList>
    </citation>
    <scope>NUCLEOTIDE SEQUENCE [LARGE SCALE GENOMIC DNA]</scope>
    <source>
        <strain evidence="4">KACC 12602</strain>
    </source>
</reference>
<proteinExistence type="predicted"/>
<accession>A0ABW0E7N4</accession>
<dbReference type="EMBL" id="JBHSKT010000001">
    <property type="protein sequence ID" value="MFC5269148.1"/>
    <property type="molecule type" value="Genomic_DNA"/>
</dbReference>
<evidence type="ECO:0000259" key="2">
    <source>
        <dbReference type="Pfam" id="PF18962"/>
    </source>
</evidence>
<organism evidence="3 4">
    <name type="scientific">Adhaeribacter terreus</name>
    <dbReference type="NCBI Taxonomy" id="529703"/>
    <lineage>
        <taxon>Bacteria</taxon>
        <taxon>Pseudomonadati</taxon>
        <taxon>Bacteroidota</taxon>
        <taxon>Cytophagia</taxon>
        <taxon>Cytophagales</taxon>
        <taxon>Hymenobacteraceae</taxon>
        <taxon>Adhaeribacter</taxon>
    </lineage>
</organism>
<name>A0ABW0E7N4_9BACT</name>
<feature type="signal peptide" evidence="1">
    <location>
        <begin position="1"/>
        <end position="30"/>
    </location>
</feature>
<dbReference type="Pfam" id="PF18962">
    <property type="entry name" value="Por_Secre_tail"/>
    <property type="match status" value="1"/>
</dbReference>
<dbReference type="PANTHER" id="PTHR42754">
    <property type="entry name" value="ENDOGLUCANASE"/>
    <property type="match status" value="1"/>
</dbReference>
<keyword evidence="4" id="KW-1185">Reference proteome</keyword>
<gene>
    <name evidence="3" type="ORF">ACFPIB_00915</name>
</gene>
<sequence>MKKRYTFLSENWLRFGLVAAFAVSSLISNAQTAPAKVWDKTFGGNDVDRLISLQQTSDGGYILGGYSESGISGDKSQICKGTEDYWLLKLDNQGNKVWDKTIGGSYYDYLTSINQTSDGGYIMIGYSHSGNSADKSDNNRGLEDYWVVKIDSIGNKIWDKTFGGNKQDIPTSVVQTIDGGYLLGGHSNTDTNGDKTAVNKGSINTFDHWLIKIDSNGNKVWDKTIGGSSTDYLYYMDKTSDGGFIIGGASNSPISSDKTQANQGGLDYWIVKLNASGNKIWDRTYGGSNDDLIKTIQQTSDRGYILGGISQSGISGDKSQSSYGDRDLWIIKIDSTGNKQWDKTIGGSNREILGSLIKTMDGSYLINSTSNSPISGDKTQPSQGTDAWLIKIDSLGHKLWDQTIGGSGNENASKLLQLADGSFIWAGDSDSGIGIDKSQPSQGASDYWIVKLAAEVTGTKELVSHKELLISPNPSQGKFNLQLENISASKVEVSVSDLLGRVILQKELPVTNKQISEELEIKASKGMYLLQIKAGNQSTSRKIVVK</sequence>
<evidence type="ECO:0000313" key="3">
    <source>
        <dbReference type="EMBL" id="MFC5269148.1"/>
    </source>
</evidence>
<evidence type="ECO:0000313" key="4">
    <source>
        <dbReference type="Proteomes" id="UP001596161"/>
    </source>
</evidence>
<dbReference type="NCBIfam" id="TIGR04183">
    <property type="entry name" value="Por_Secre_tail"/>
    <property type="match status" value="1"/>
</dbReference>
<keyword evidence="1" id="KW-0732">Signal</keyword>
<dbReference type="InterPro" id="IPR026444">
    <property type="entry name" value="Secre_tail"/>
</dbReference>